<name>A0ABV5U993_9PSEU</name>
<comment type="caution">
    <text evidence="1">The sequence shown here is derived from an EMBL/GenBank/DDBJ whole genome shotgun (WGS) entry which is preliminary data.</text>
</comment>
<evidence type="ECO:0000313" key="2">
    <source>
        <dbReference type="Proteomes" id="UP001589535"/>
    </source>
</evidence>
<protein>
    <submittedName>
        <fullName evidence="1">Uncharacterized protein</fullName>
    </submittedName>
</protein>
<sequence length="261" mass="27562">MGQISLPTNILDRLKRVENQISRLWKAVGLSSATIAAGGLTLLNNAFLKMLGPTDNEILYIGPDGPNQVIRIRDGAGNIIFASVSGGGASQRVAINPNPGGPARIEFYDDASSSDRVSMTMFGANFVQQREAQDGSGITGGKVSFYSGNSVFGHQLNSTGADAYIRFYDDERVYIRGKWGTSDANGGHSALFVNSMSLGAGPITGVISYGATMLGTMRPIATRQGPLADCYWAVTASSATGFEVTASGGSSNTFHLWVFRT</sequence>
<keyword evidence="2" id="KW-1185">Reference proteome</keyword>
<dbReference type="RefSeq" id="WP_378198538.1">
    <property type="nucleotide sequence ID" value="NZ_JBHMBK010000021.1"/>
</dbReference>
<accession>A0ABV5U993</accession>
<reference evidence="1 2" key="1">
    <citation type="submission" date="2024-09" db="EMBL/GenBank/DDBJ databases">
        <authorList>
            <person name="Sun Q."/>
            <person name="Mori K."/>
        </authorList>
    </citation>
    <scope>NUCLEOTIDE SEQUENCE [LARGE SCALE GENOMIC DNA]</scope>
    <source>
        <strain evidence="1 2">JCM 13852</strain>
    </source>
</reference>
<organism evidence="1 2">
    <name type="scientific">Amycolatopsis plumensis</name>
    <dbReference type="NCBI Taxonomy" id="236508"/>
    <lineage>
        <taxon>Bacteria</taxon>
        <taxon>Bacillati</taxon>
        <taxon>Actinomycetota</taxon>
        <taxon>Actinomycetes</taxon>
        <taxon>Pseudonocardiales</taxon>
        <taxon>Pseudonocardiaceae</taxon>
        <taxon>Amycolatopsis</taxon>
    </lineage>
</organism>
<dbReference type="EMBL" id="JBHMBK010000021">
    <property type="protein sequence ID" value="MFB9687714.1"/>
    <property type="molecule type" value="Genomic_DNA"/>
</dbReference>
<gene>
    <name evidence="1" type="ORF">ACFFTO_26340</name>
</gene>
<dbReference type="Proteomes" id="UP001589535">
    <property type="component" value="Unassembled WGS sequence"/>
</dbReference>
<proteinExistence type="predicted"/>
<evidence type="ECO:0000313" key="1">
    <source>
        <dbReference type="EMBL" id="MFB9687714.1"/>
    </source>
</evidence>